<dbReference type="Gene3D" id="3.40.50.300">
    <property type="entry name" value="P-loop containing nucleotide triphosphate hydrolases"/>
    <property type="match status" value="2"/>
</dbReference>
<dbReference type="Proteomes" id="UP000199529">
    <property type="component" value="Unassembled WGS sequence"/>
</dbReference>
<dbReference type="InterPro" id="IPR027417">
    <property type="entry name" value="P-loop_NTPase"/>
</dbReference>
<dbReference type="SUPFAM" id="SSF52540">
    <property type="entry name" value="P-loop containing nucleoside triphosphate hydrolases"/>
    <property type="match status" value="1"/>
</dbReference>
<evidence type="ECO:0000313" key="2">
    <source>
        <dbReference type="EMBL" id="SDZ28976.1"/>
    </source>
</evidence>
<feature type="domain" description="UvrD-like helicase C-terminal" evidence="1">
    <location>
        <begin position="573"/>
        <end position="619"/>
    </location>
</feature>
<protein>
    <submittedName>
        <fullName evidence="2">Superfamily I DNA and RNA helicases</fullName>
    </submittedName>
</protein>
<dbReference type="InterPro" id="IPR027785">
    <property type="entry name" value="UvrD-like_helicase_C"/>
</dbReference>
<sequence>MPLQVVYGESRNRSTASHLADVLGGVVDEGTVYLGYPVLATADQRVEVDALLVSRTKGLVAFLLADSVPHSEEEWDEVIAKQDRLYNVLESTLGKHDQLRSRRKLAVDIETMTVFPGPVESLPPGAQGEYCDFQQVASKIAELPGIEDSIERALQAALQRVTTIKPIKKRSSVQDASSRGAALKIIERGIANLDQWQKAAAIETPQGPQRIRGLAGSGKTVVLALKAAYLHTQHPEWRIAMTFHSRALYQQITDLVERFTFEYSNDRPDYDTLQIMHSWGSNARAGLYSEMARAVGTTPRDWNYARATYGMDDAFQGVCQELLGIVRQINPEPIFDAVLIDEAQDLPPEFFQLVYRLTKEPKRIVWGYDELQKLSESAMPETDELFGTGPSGESLVSLVTRAKEPQRDIVLPVCYRNTPWALATAHALGIGVYRDGGLLQHFDDPALWADIGYNTVHGRLDLGAPVTLERSETSYPTYFPELISVDDAVVMQKFESQDAQDLWVAQEIKKNLIEDELEHDDILIVLPDVYRAKSRAPRLMRTLAEHNVNSHLVGVSTSVDEIFMRESVALAHIFRAKGNEAPMVYVVDSQHAASEYNAVTRRNTLFTAITRSRAWVRIVGWGERMDLIASEVDTVRQKGFKLDFTIPTLAELAEMRHINRDRSEDNRASVKKATEGLQAFIEAYERQEIDLYDLPPGLRTRLVTKMREEFPRGDD</sequence>
<evidence type="ECO:0000259" key="1">
    <source>
        <dbReference type="Pfam" id="PF13538"/>
    </source>
</evidence>
<dbReference type="AlphaFoldDB" id="A0A1H3RTF9"/>
<name>A0A1H3RTF9_9PSEU</name>
<keyword evidence="2" id="KW-0547">Nucleotide-binding</keyword>
<gene>
    <name evidence="2" type="ORF">SAMN05216215_105760</name>
</gene>
<reference evidence="3" key="1">
    <citation type="submission" date="2016-10" db="EMBL/GenBank/DDBJ databases">
        <authorList>
            <person name="Varghese N."/>
            <person name="Submissions S."/>
        </authorList>
    </citation>
    <scope>NUCLEOTIDE SEQUENCE [LARGE SCALE GENOMIC DNA]</scope>
    <source>
        <strain evidence="3">CGMCC 4.3530</strain>
    </source>
</reference>
<evidence type="ECO:0000313" key="3">
    <source>
        <dbReference type="Proteomes" id="UP000199529"/>
    </source>
</evidence>
<organism evidence="2 3">
    <name type="scientific">Saccharopolyspora shandongensis</name>
    <dbReference type="NCBI Taxonomy" id="418495"/>
    <lineage>
        <taxon>Bacteria</taxon>
        <taxon>Bacillati</taxon>
        <taxon>Actinomycetota</taxon>
        <taxon>Actinomycetes</taxon>
        <taxon>Pseudonocardiales</taxon>
        <taxon>Pseudonocardiaceae</taxon>
        <taxon>Saccharopolyspora</taxon>
    </lineage>
</organism>
<dbReference type="Pfam" id="PF13538">
    <property type="entry name" value="UvrD_C_2"/>
    <property type="match status" value="1"/>
</dbReference>
<accession>A0A1H3RTF9</accession>
<dbReference type="EMBL" id="FNOK01000057">
    <property type="protein sequence ID" value="SDZ28976.1"/>
    <property type="molecule type" value="Genomic_DNA"/>
</dbReference>
<dbReference type="STRING" id="418495.SAMN05216215_105760"/>
<keyword evidence="2" id="KW-0067">ATP-binding</keyword>
<keyword evidence="2" id="KW-0378">Hydrolase</keyword>
<dbReference type="OrthoDB" id="9787585at2"/>
<dbReference type="GO" id="GO:0004386">
    <property type="term" value="F:helicase activity"/>
    <property type="evidence" value="ECO:0007669"/>
    <property type="project" value="UniProtKB-KW"/>
</dbReference>
<keyword evidence="2" id="KW-0347">Helicase</keyword>
<keyword evidence="3" id="KW-1185">Reference proteome</keyword>
<proteinExistence type="predicted"/>